<evidence type="ECO:0000313" key="4">
    <source>
        <dbReference type="Proteomes" id="UP001056429"/>
    </source>
</evidence>
<evidence type="ECO:0000259" key="1">
    <source>
        <dbReference type="SMART" id="SM00897"/>
    </source>
</evidence>
<dbReference type="SMART" id="SM01204">
    <property type="entry name" value="FIST_C"/>
    <property type="match status" value="1"/>
</dbReference>
<dbReference type="AlphaFoldDB" id="A0A9J6NYT9"/>
<reference evidence="3" key="2">
    <citation type="submission" date="2021-04" db="EMBL/GenBank/DDBJ databases">
        <authorList>
            <person name="Dong X."/>
        </authorList>
    </citation>
    <scope>NUCLEOTIDE SEQUENCE</scope>
    <source>
        <strain evidence="3">ZWT</strain>
    </source>
</reference>
<dbReference type="PANTHER" id="PTHR40252:SF2">
    <property type="entry name" value="BLR0328 PROTEIN"/>
    <property type="match status" value="1"/>
</dbReference>
<dbReference type="InterPro" id="IPR013702">
    <property type="entry name" value="FIST_domain_N"/>
</dbReference>
<feature type="domain" description="FIST C-domain" evidence="2">
    <location>
        <begin position="233"/>
        <end position="364"/>
    </location>
</feature>
<sequence>MMNSKIYYSKNKNTKEAVKEIIEKIDQRDIKLVMFFASTTYDFEFVSKEFNNKFSDCEVTGTTTSGELCNTGFGDNGLLAISIASKEMKVKSILIEDGDKHPILYKDKIYGTMKEIGLNPSSLDISNKGFGIGLFNGLFNMEEKLLSVIYSVIKDSSFKILGGTAGDDLKFENTLISYKGKVINNGCVMTFVKTDAPFHIQKENIFTQSGITMTATKVDVRKRIIYEFNGRAAATEYARVLGIQENKLDKHFTINPLGRLIGDEVFIATPFQINSDKSITLYSQILPNAIVDVLELKDPEKCLHETLSEVKEKIPNLKLVIAFNCILRTLYFKEKKITGNLTNIFNEYVPSLCGFTSYGEQFGKMHVNQTLTILALGGIE</sequence>
<proteinExistence type="predicted"/>
<dbReference type="Pfam" id="PF10442">
    <property type="entry name" value="FIST_C"/>
    <property type="match status" value="1"/>
</dbReference>
<dbReference type="EMBL" id="JAGSOJ010000001">
    <property type="protein sequence ID" value="MCM1988789.1"/>
    <property type="molecule type" value="Genomic_DNA"/>
</dbReference>
<comment type="caution">
    <text evidence="3">The sequence shown here is derived from an EMBL/GenBank/DDBJ whole genome shotgun (WGS) entry which is preliminary data.</text>
</comment>
<accession>A0A9J6NYT9</accession>
<evidence type="ECO:0000259" key="2">
    <source>
        <dbReference type="SMART" id="SM01204"/>
    </source>
</evidence>
<dbReference type="SMART" id="SM00897">
    <property type="entry name" value="FIST"/>
    <property type="match status" value="1"/>
</dbReference>
<keyword evidence="4" id="KW-1185">Reference proteome</keyword>
<dbReference type="InterPro" id="IPR019494">
    <property type="entry name" value="FIST_C"/>
</dbReference>
<evidence type="ECO:0000313" key="3">
    <source>
        <dbReference type="EMBL" id="MCM1988789.1"/>
    </source>
</evidence>
<dbReference type="Proteomes" id="UP001056429">
    <property type="component" value="Unassembled WGS sequence"/>
</dbReference>
<protein>
    <submittedName>
        <fullName evidence="3">FIST C-terminal domain-containing protein</fullName>
    </submittedName>
</protein>
<dbReference type="Pfam" id="PF08495">
    <property type="entry name" value="FIST"/>
    <property type="match status" value="1"/>
</dbReference>
<gene>
    <name evidence="3" type="ORF">KDK92_03480</name>
</gene>
<dbReference type="PANTHER" id="PTHR40252">
    <property type="entry name" value="BLR0328 PROTEIN"/>
    <property type="match status" value="1"/>
</dbReference>
<organism evidence="3 4">
    <name type="scientific">Oceanirhabdus seepicola</name>
    <dbReference type="NCBI Taxonomy" id="2828781"/>
    <lineage>
        <taxon>Bacteria</taxon>
        <taxon>Bacillati</taxon>
        <taxon>Bacillota</taxon>
        <taxon>Clostridia</taxon>
        <taxon>Eubacteriales</taxon>
        <taxon>Clostridiaceae</taxon>
        <taxon>Oceanirhabdus</taxon>
    </lineage>
</organism>
<name>A0A9J6NYT9_9CLOT</name>
<reference evidence="3" key="1">
    <citation type="journal article" date="2021" name="mSystems">
        <title>Bacteria and Archaea Synergistically Convert Glycine Betaine to Biogenic Methane in the Formosa Cold Seep of the South China Sea.</title>
        <authorList>
            <person name="Li L."/>
            <person name="Zhang W."/>
            <person name="Zhang S."/>
            <person name="Song L."/>
            <person name="Sun Q."/>
            <person name="Zhang H."/>
            <person name="Xiang H."/>
            <person name="Dong X."/>
        </authorList>
    </citation>
    <scope>NUCLEOTIDE SEQUENCE</scope>
    <source>
        <strain evidence="3">ZWT</strain>
    </source>
</reference>
<feature type="domain" description="FIST" evidence="1">
    <location>
        <begin position="29"/>
        <end position="232"/>
    </location>
</feature>
<dbReference type="RefSeq" id="WP_250857657.1">
    <property type="nucleotide sequence ID" value="NZ_JAGSOJ010000001.1"/>
</dbReference>